<evidence type="ECO:0000259" key="11">
    <source>
        <dbReference type="PROSITE" id="PS51915"/>
    </source>
</evidence>
<feature type="compositionally biased region" description="Basic and acidic residues" evidence="9">
    <location>
        <begin position="380"/>
        <end position="392"/>
    </location>
</feature>
<feature type="domain" description="C2H2-type" evidence="10">
    <location>
        <begin position="336"/>
        <end position="363"/>
    </location>
</feature>
<dbReference type="PROSITE" id="PS00028">
    <property type="entry name" value="ZINC_FINGER_C2H2_1"/>
    <property type="match status" value="4"/>
</dbReference>
<keyword evidence="6" id="KW-0539">Nucleus</keyword>
<keyword evidence="2 8" id="KW-0479">Metal-binding</keyword>
<feature type="region of interest" description="Disordered" evidence="9">
    <location>
        <begin position="380"/>
        <end position="423"/>
    </location>
</feature>
<evidence type="ECO:0000256" key="2">
    <source>
        <dbReference type="ARBA" id="ARBA00022723"/>
    </source>
</evidence>
<dbReference type="InterPro" id="IPR012934">
    <property type="entry name" value="Znf_AD"/>
</dbReference>
<dbReference type="GO" id="GO:0000978">
    <property type="term" value="F:RNA polymerase II cis-regulatory region sequence-specific DNA binding"/>
    <property type="evidence" value="ECO:0007669"/>
    <property type="project" value="TreeGrafter"/>
</dbReference>
<proteinExistence type="predicted"/>
<evidence type="ECO:0000256" key="4">
    <source>
        <dbReference type="ARBA" id="ARBA00022771"/>
    </source>
</evidence>
<dbReference type="GO" id="GO:0008270">
    <property type="term" value="F:zinc ion binding"/>
    <property type="evidence" value="ECO:0007669"/>
    <property type="project" value="UniProtKB-UniRule"/>
</dbReference>
<feature type="binding site" evidence="8">
    <location>
        <position position="12"/>
    </location>
    <ligand>
        <name>Zn(2+)</name>
        <dbReference type="ChEBI" id="CHEBI:29105"/>
    </ligand>
</feature>
<accession>A0A182XGZ6</accession>
<evidence type="ECO:0000313" key="13">
    <source>
        <dbReference type="Proteomes" id="UP000076407"/>
    </source>
</evidence>
<dbReference type="VEuPathDB" id="VectorBase:AQUA009114"/>
<evidence type="ECO:0000256" key="9">
    <source>
        <dbReference type="SAM" id="MobiDB-lite"/>
    </source>
</evidence>
<dbReference type="FunFam" id="3.30.160.60:FF:001498">
    <property type="entry name" value="Zinc finger protein 404"/>
    <property type="match status" value="1"/>
</dbReference>
<dbReference type="InterPro" id="IPR013087">
    <property type="entry name" value="Znf_C2H2_type"/>
</dbReference>
<dbReference type="FunFam" id="3.30.160.60:FF:000624">
    <property type="entry name" value="zinc finger protein 697"/>
    <property type="match status" value="1"/>
</dbReference>
<name>A0A182XGZ6_ANOQN</name>
<evidence type="ECO:0008006" key="14">
    <source>
        <dbReference type="Google" id="ProtNLM"/>
    </source>
</evidence>
<dbReference type="PROSITE" id="PS51915">
    <property type="entry name" value="ZAD"/>
    <property type="match status" value="1"/>
</dbReference>
<evidence type="ECO:0000256" key="1">
    <source>
        <dbReference type="ARBA" id="ARBA00004123"/>
    </source>
</evidence>
<evidence type="ECO:0000256" key="7">
    <source>
        <dbReference type="PROSITE-ProRule" id="PRU00042"/>
    </source>
</evidence>
<keyword evidence="3" id="KW-0677">Repeat</keyword>
<dbReference type="PANTHER" id="PTHR23235">
    <property type="entry name" value="KRUEPPEL-LIKE TRANSCRIPTION FACTOR"/>
    <property type="match status" value="1"/>
</dbReference>
<dbReference type="PROSITE" id="PS50157">
    <property type="entry name" value="ZINC_FINGER_C2H2_2"/>
    <property type="match status" value="3"/>
</dbReference>
<keyword evidence="4 7" id="KW-0863">Zinc-finger</keyword>
<dbReference type="Pfam" id="PF07776">
    <property type="entry name" value="zf-AD"/>
    <property type="match status" value="1"/>
</dbReference>
<protein>
    <recommendedName>
        <fullName evidence="14">Protein krueppel</fullName>
    </recommendedName>
</protein>
<feature type="compositionally biased region" description="Polar residues" evidence="9">
    <location>
        <begin position="126"/>
        <end position="139"/>
    </location>
</feature>
<feature type="region of interest" description="Disordered" evidence="9">
    <location>
        <begin position="294"/>
        <end position="335"/>
    </location>
</feature>
<dbReference type="STRING" id="34691.A0A182XGZ6"/>
<organism evidence="12 13">
    <name type="scientific">Anopheles quadriannulatus</name>
    <name type="common">Mosquito</name>
    <dbReference type="NCBI Taxonomy" id="34691"/>
    <lineage>
        <taxon>Eukaryota</taxon>
        <taxon>Metazoa</taxon>
        <taxon>Ecdysozoa</taxon>
        <taxon>Arthropoda</taxon>
        <taxon>Hexapoda</taxon>
        <taxon>Insecta</taxon>
        <taxon>Pterygota</taxon>
        <taxon>Neoptera</taxon>
        <taxon>Endopterygota</taxon>
        <taxon>Diptera</taxon>
        <taxon>Nematocera</taxon>
        <taxon>Culicoidea</taxon>
        <taxon>Culicidae</taxon>
        <taxon>Anophelinae</taxon>
        <taxon>Anopheles</taxon>
    </lineage>
</organism>
<feature type="binding site" evidence="8">
    <location>
        <position position="56"/>
    </location>
    <ligand>
        <name>Zn(2+)</name>
        <dbReference type="ChEBI" id="CHEBI:29105"/>
    </ligand>
</feature>
<dbReference type="AlphaFoldDB" id="A0A182XGZ6"/>
<feature type="domain" description="C2H2-type" evidence="10">
    <location>
        <begin position="209"/>
        <end position="236"/>
    </location>
</feature>
<dbReference type="Pfam" id="PF00096">
    <property type="entry name" value="zf-C2H2"/>
    <property type="match status" value="1"/>
</dbReference>
<evidence type="ECO:0000313" key="12">
    <source>
        <dbReference type="EnsemblMetazoa" id="AQUA009114-PA"/>
    </source>
</evidence>
<dbReference type="Gene3D" id="3.30.160.60">
    <property type="entry name" value="Classic Zinc Finger"/>
    <property type="match status" value="3"/>
</dbReference>
<feature type="binding site" evidence="8">
    <location>
        <position position="9"/>
    </location>
    <ligand>
        <name>Zn(2+)</name>
        <dbReference type="ChEBI" id="CHEBI:29105"/>
    </ligand>
</feature>
<keyword evidence="5 8" id="KW-0862">Zinc</keyword>
<dbReference type="EnsemblMetazoa" id="AQUA009114-RA">
    <property type="protein sequence ID" value="AQUA009114-PA"/>
    <property type="gene ID" value="AQUA009114"/>
</dbReference>
<evidence type="ECO:0000256" key="8">
    <source>
        <dbReference type="PROSITE-ProRule" id="PRU01263"/>
    </source>
</evidence>
<reference evidence="12" key="1">
    <citation type="submission" date="2020-05" db="UniProtKB">
        <authorList>
            <consortium name="EnsemblMetazoa"/>
        </authorList>
    </citation>
    <scope>IDENTIFICATION</scope>
    <source>
        <strain evidence="12">SANGQUA</strain>
    </source>
</reference>
<dbReference type="GO" id="GO:0000981">
    <property type="term" value="F:DNA-binding transcription factor activity, RNA polymerase II-specific"/>
    <property type="evidence" value="ECO:0007669"/>
    <property type="project" value="TreeGrafter"/>
</dbReference>
<evidence type="ECO:0000259" key="10">
    <source>
        <dbReference type="PROSITE" id="PS50157"/>
    </source>
</evidence>
<sequence>MVSISSSACRLCLNIPPTDSLVFSVFDTYQGRVLSQLIDELFAIKILEDERLQSLCIECVNRINTVNKIKQLFVTNNGKLQQISPSPGSFVEELVYEVFASSNEECAKIENASINYVIEAAEQQRNKPTATETSASTGEPLSKLCPSSEEDNTFEVESTELNCEDEPEDESATKEETKCIQTSASKPKVALATEQFKPNLPTPGQLTQHKCYFCGTVFENSLQFTNHLPSHFSEVPYACSECDGLVFKTVREASRHIGFHDARERPFKCRICPLRFPKRTNSLTHERKLHRFKLKRMAEKDSKANGSAVNRRSDGKGTSNSSISREQSATPKREQPECEICSKKFTAKKNLTRHLMIHTGEKPFKCEPCGLSYRQSGELKRHSLLHGEEKPTDNSGSSMERVPDERPKRANKRRVSGKRLLSC</sequence>
<feature type="region of interest" description="Disordered" evidence="9">
    <location>
        <begin position="123"/>
        <end position="179"/>
    </location>
</feature>
<dbReference type="SUPFAM" id="SSF57667">
    <property type="entry name" value="beta-beta-alpha zinc fingers"/>
    <property type="match status" value="3"/>
</dbReference>
<dbReference type="Gene3D" id="3.40.1800.20">
    <property type="match status" value="1"/>
</dbReference>
<dbReference type="PANTHER" id="PTHR23235:SF120">
    <property type="entry name" value="KRUPPEL-LIKE FACTOR 15"/>
    <property type="match status" value="1"/>
</dbReference>
<dbReference type="InterPro" id="IPR036236">
    <property type="entry name" value="Znf_C2H2_sf"/>
</dbReference>
<feature type="compositionally biased region" description="Acidic residues" evidence="9">
    <location>
        <begin position="148"/>
        <end position="170"/>
    </location>
</feature>
<evidence type="ECO:0000256" key="6">
    <source>
        <dbReference type="ARBA" id="ARBA00023242"/>
    </source>
</evidence>
<comment type="subcellular location">
    <subcellularLocation>
        <location evidence="1">Nucleus</location>
    </subcellularLocation>
</comment>
<dbReference type="SMART" id="SM00355">
    <property type="entry name" value="ZnF_C2H2"/>
    <property type="match status" value="5"/>
</dbReference>
<evidence type="ECO:0000256" key="3">
    <source>
        <dbReference type="ARBA" id="ARBA00022737"/>
    </source>
</evidence>
<keyword evidence="13" id="KW-1185">Reference proteome</keyword>
<feature type="domain" description="C2H2-type" evidence="10">
    <location>
        <begin position="364"/>
        <end position="391"/>
    </location>
</feature>
<feature type="domain" description="ZAD" evidence="11">
    <location>
        <begin position="7"/>
        <end position="83"/>
    </location>
</feature>
<feature type="binding site" evidence="8">
    <location>
        <position position="59"/>
    </location>
    <ligand>
        <name>Zn(2+)</name>
        <dbReference type="ChEBI" id="CHEBI:29105"/>
    </ligand>
</feature>
<feature type="compositionally biased region" description="Polar residues" evidence="9">
    <location>
        <begin position="304"/>
        <end position="330"/>
    </location>
</feature>
<dbReference type="GO" id="GO:0005634">
    <property type="term" value="C:nucleus"/>
    <property type="evidence" value="ECO:0007669"/>
    <property type="project" value="UniProtKB-SubCell"/>
</dbReference>
<dbReference type="FunFam" id="3.30.160.60:FF:004730">
    <property type="match status" value="1"/>
</dbReference>
<evidence type="ECO:0000256" key="5">
    <source>
        <dbReference type="ARBA" id="ARBA00022833"/>
    </source>
</evidence>
<dbReference type="Proteomes" id="UP000076407">
    <property type="component" value="Unassembled WGS sequence"/>
</dbReference>
<dbReference type="SMART" id="SM00868">
    <property type="entry name" value="zf-AD"/>
    <property type="match status" value="1"/>
</dbReference>